<proteinExistence type="predicted"/>
<dbReference type="Gene3D" id="1.25.40.380">
    <property type="entry name" value="Protein of unknown function DUF1810"/>
    <property type="match status" value="1"/>
</dbReference>
<evidence type="ECO:0008006" key="3">
    <source>
        <dbReference type="Google" id="ProtNLM"/>
    </source>
</evidence>
<dbReference type="Proteomes" id="UP001583177">
    <property type="component" value="Unassembled WGS sequence"/>
</dbReference>
<organism evidence="1 2">
    <name type="scientific">Diaporthe australafricana</name>
    <dbReference type="NCBI Taxonomy" id="127596"/>
    <lineage>
        <taxon>Eukaryota</taxon>
        <taxon>Fungi</taxon>
        <taxon>Dikarya</taxon>
        <taxon>Ascomycota</taxon>
        <taxon>Pezizomycotina</taxon>
        <taxon>Sordariomycetes</taxon>
        <taxon>Sordariomycetidae</taxon>
        <taxon>Diaporthales</taxon>
        <taxon>Diaporthaceae</taxon>
        <taxon>Diaporthe</taxon>
    </lineage>
</organism>
<sequence length="170" mass="19590">MQTSETEPPRLSPDLDIERFVRVQDRKVGTKQQQQESEYERAIRELREGGNPCEWMWFIFPRVSGIGKHINSVFYGVGSMKEAKAFLAHPILGPRLHAATEAVLENAECDLGKIFSNPDQERFNSSMTLFAQACLLTSDELFLRVIMKFWGGVRDEKTVRIMESWQTYQS</sequence>
<gene>
    <name evidence="1" type="ORF">Daus18300_004330</name>
</gene>
<dbReference type="SUPFAM" id="SSF140736">
    <property type="entry name" value="Rv1873-like"/>
    <property type="match status" value="1"/>
</dbReference>
<comment type="caution">
    <text evidence="1">The sequence shown here is derived from an EMBL/GenBank/DDBJ whole genome shotgun (WGS) entry which is preliminary data.</text>
</comment>
<reference evidence="1 2" key="1">
    <citation type="journal article" date="2024" name="IMA Fungus">
        <title>IMA Genome - F19 : A genome assembly and annotation guide to empower mycologists, including annotated draft genome sequences of Ceratocystis pirilliformis, Diaporthe australafricana, Fusarium ophioides, Paecilomyces lecythidis, and Sporothrix stenoceras.</title>
        <authorList>
            <person name="Aylward J."/>
            <person name="Wilson A.M."/>
            <person name="Visagie C.M."/>
            <person name="Spraker J."/>
            <person name="Barnes I."/>
            <person name="Buitendag C."/>
            <person name="Ceriani C."/>
            <person name="Del Mar Angel L."/>
            <person name="du Plessis D."/>
            <person name="Fuchs T."/>
            <person name="Gasser K."/>
            <person name="Kramer D."/>
            <person name="Li W."/>
            <person name="Munsamy K."/>
            <person name="Piso A."/>
            <person name="Price J.L."/>
            <person name="Sonnekus B."/>
            <person name="Thomas C."/>
            <person name="van der Nest A."/>
            <person name="van Dijk A."/>
            <person name="van Heerden A."/>
            <person name="van Vuuren N."/>
            <person name="Yilmaz N."/>
            <person name="Duong T.A."/>
            <person name="van der Merwe N.A."/>
            <person name="Wingfield M.J."/>
            <person name="Wingfield B.D."/>
        </authorList>
    </citation>
    <scope>NUCLEOTIDE SEQUENCE [LARGE SCALE GENOMIC DNA]</scope>
    <source>
        <strain evidence="1 2">CMW 18300</strain>
    </source>
</reference>
<dbReference type="InterPro" id="IPR036287">
    <property type="entry name" value="Rv1873-like_sf"/>
</dbReference>
<dbReference type="InterPro" id="IPR014937">
    <property type="entry name" value="DUF1810"/>
</dbReference>
<protein>
    <recommendedName>
        <fullName evidence="3">Calpastatin</fullName>
    </recommendedName>
</protein>
<name>A0ABR3X953_9PEZI</name>
<keyword evidence="2" id="KW-1185">Reference proteome</keyword>
<accession>A0ABR3X953</accession>
<evidence type="ECO:0000313" key="1">
    <source>
        <dbReference type="EMBL" id="KAL1872360.1"/>
    </source>
</evidence>
<dbReference type="Pfam" id="PF08837">
    <property type="entry name" value="DUF1810"/>
    <property type="match status" value="1"/>
</dbReference>
<evidence type="ECO:0000313" key="2">
    <source>
        <dbReference type="Proteomes" id="UP001583177"/>
    </source>
</evidence>
<dbReference type="EMBL" id="JAWRVE010000029">
    <property type="protein sequence ID" value="KAL1872360.1"/>
    <property type="molecule type" value="Genomic_DNA"/>
</dbReference>